<dbReference type="EMBL" id="DVOD01000007">
    <property type="protein sequence ID" value="HIU91611.1"/>
    <property type="molecule type" value="Genomic_DNA"/>
</dbReference>
<name>A0A9D1MYH3_9CLOT</name>
<accession>A0A9D1MYH3</accession>
<evidence type="ECO:0000313" key="2">
    <source>
        <dbReference type="EMBL" id="HIU91611.1"/>
    </source>
</evidence>
<dbReference type="AlphaFoldDB" id="A0A9D1MYH3"/>
<dbReference type="SUPFAM" id="SSF53756">
    <property type="entry name" value="UDP-Glycosyltransferase/glycogen phosphorylase"/>
    <property type="match status" value="1"/>
</dbReference>
<dbReference type="Pfam" id="PF13524">
    <property type="entry name" value="Glyco_trans_1_2"/>
    <property type="match status" value="1"/>
</dbReference>
<organism evidence="2 3">
    <name type="scientific">Candidatus Limenecus avicola</name>
    <dbReference type="NCBI Taxonomy" id="2840847"/>
    <lineage>
        <taxon>Bacteria</taxon>
        <taxon>Bacillati</taxon>
        <taxon>Bacillota</taxon>
        <taxon>Clostridia</taxon>
        <taxon>Eubacteriales</taxon>
        <taxon>Clostridiaceae</taxon>
        <taxon>Clostridiaceae incertae sedis</taxon>
        <taxon>Candidatus Limenecus</taxon>
    </lineage>
</organism>
<evidence type="ECO:0000313" key="3">
    <source>
        <dbReference type="Proteomes" id="UP000886748"/>
    </source>
</evidence>
<proteinExistence type="predicted"/>
<reference evidence="2" key="1">
    <citation type="submission" date="2020-10" db="EMBL/GenBank/DDBJ databases">
        <authorList>
            <person name="Gilroy R."/>
        </authorList>
    </citation>
    <scope>NUCLEOTIDE SEQUENCE</scope>
    <source>
        <strain evidence="2">CHK154-7741</strain>
    </source>
</reference>
<dbReference type="InterPro" id="IPR055259">
    <property type="entry name" value="YkvP/CgeB_Glyco_trans-like"/>
</dbReference>
<sequence>MMNREDIIVAIHGQDNGVGGRYNVLASFVHALTQGFRQIGVNAMTTQECVENNKTPNLAIAFNASGLPLWQKILNNNIPNIMWACDSVFYQNLELVQQFSSYQNFILFNSCSDDTKALQHYLPSLVHGYIPGGTDLDFWKKQDVEKDLDITFFGSIDDPDAMIQKLKDTMPDLVFKLMMNFCDVALANPDLSLWHISQIFNKQADIVLDMEQYHLISKSISYIITYKQRIKMIQALKDFNVTIFGEGPWEKFAQGKIKVVSGGDVKDTVNLMNRSKITLNSHPFHLAGGIHDRVLNASAVETMLLCGREKTVNAEFGDTIAYCNPVTYEDIAQKADYFLTHEDERQQKALEASKIVKAKHKWSDRAQSIMDIIDIR</sequence>
<reference evidence="2" key="2">
    <citation type="journal article" date="2021" name="PeerJ">
        <title>Extensive microbial diversity within the chicken gut microbiome revealed by metagenomics and culture.</title>
        <authorList>
            <person name="Gilroy R."/>
            <person name="Ravi A."/>
            <person name="Getino M."/>
            <person name="Pursley I."/>
            <person name="Horton D.L."/>
            <person name="Alikhan N.F."/>
            <person name="Baker D."/>
            <person name="Gharbi K."/>
            <person name="Hall N."/>
            <person name="Watson M."/>
            <person name="Adriaenssens E.M."/>
            <person name="Foster-Nyarko E."/>
            <person name="Jarju S."/>
            <person name="Secka A."/>
            <person name="Antonio M."/>
            <person name="Oren A."/>
            <person name="Chaudhuri R.R."/>
            <person name="La Ragione R."/>
            <person name="Hildebrand F."/>
            <person name="Pallen M.J."/>
        </authorList>
    </citation>
    <scope>NUCLEOTIDE SEQUENCE</scope>
    <source>
        <strain evidence="2">CHK154-7741</strain>
    </source>
</reference>
<evidence type="ECO:0000259" key="1">
    <source>
        <dbReference type="Pfam" id="PF13524"/>
    </source>
</evidence>
<comment type="caution">
    <text evidence="2">The sequence shown here is derived from an EMBL/GenBank/DDBJ whole genome shotgun (WGS) entry which is preliminary data.</text>
</comment>
<protein>
    <submittedName>
        <fullName evidence="2">Glycosyltransferase family 1 protein</fullName>
    </submittedName>
</protein>
<gene>
    <name evidence="2" type="ORF">IAD26_00605</name>
</gene>
<feature type="domain" description="Spore protein YkvP/CgeB glycosyl transferase-like" evidence="1">
    <location>
        <begin position="231"/>
        <end position="371"/>
    </location>
</feature>
<dbReference type="Proteomes" id="UP000886748">
    <property type="component" value="Unassembled WGS sequence"/>
</dbReference>